<evidence type="ECO:0000256" key="12">
    <source>
        <dbReference type="ARBA" id="ARBA00023180"/>
    </source>
</evidence>
<organism evidence="16">
    <name type="scientific">Salvia splendens</name>
    <name type="common">Scarlet sage</name>
    <dbReference type="NCBI Taxonomy" id="180675"/>
    <lineage>
        <taxon>Eukaryota</taxon>
        <taxon>Viridiplantae</taxon>
        <taxon>Streptophyta</taxon>
        <taxon>Embryophyta</taxon>
        <taxon>Tracheophyta</taxon>
        <taxon>Spermatophyta</taxon>
        <taxon>Magnoliopsida</taxon>
        <taxon>eudicotyledons</taxon>
        <taxon>Gunneridae</taxon>
        <taxon>Pentapetalae</taxon>
        <taxon>asterids</taxon>
        <taxon>lamiids</taxon>
        <taxon>Lamiales</taxon>
        <taxon>Lamiaceae</taxon>
        <taxon>Nepetoideae</taxon>
        <taxon>Mentheae</taxon>
        <taxon>Salviinae</taxon>
        <taxon>Salvia</taxon>
        <taxon>Salvia subgen. Calosphace</taxon>
        <taxon>core Calosphace</taxon>
    </lineage>
</organism>
<feature type="transmembrane region" description="Helical" evidence="13">
    <location>
        <begin position="541"/>
        <end position="563"/>
    </location>
</feature>
<dbReference type="FunFam" id="1.20.1740.10:FF:000021">
    <property type="entry name" value="Cation-chloride cotransporter 1"/>
    <property type="match status" value="1"/>
</dbReference>
<evidence type="ECO:0008006" key="18">
    <source>
        <dbReference type="Google" id="ProtNLM"/>
    </source>
</evidence>
<dbReference type="GO" id="GO:0005886">
    <property type="term" value="C:plasma membrane"/>
    <property type="evidence" value="ECO:0007669"/>
    <property type="project" value="UniProtKB-SubCell"/>
</dbReference>
<evidence type="ECO:0000256" key="10">
    <source>
        <dbReference type="ARBA" id="ARBA00023065"/>
    </source>
</evidence>
<evidence type="ECO:0000256" key="5">
    <source>
        <dbReference type="ARBA" id="ARBA00022538"/>
    </source>
</evidence>
<reference evidence="16" key="2">
    <citation type="submission" date="2020-08" db="EMBL/GenBank/DDBJ databases">
        <title>Plant Genome Project.</title>
        <authorList>
            <person name="Zhang R.-G."/>
        </authorList>
    </citation>
    <scope>NUCLEOTIDE SEQUENCE</scope>
    <source>
        <strain evidence="16">Huo1</strain>
        <tissue evidence="16">Leaf</tissue>
    </source>
</reference>
<evidence type="ECO:0000259" key="14">
    <source>
        <dbReference type="Pfam" id="PF00324"/>
    </source>
</evidence>
<name>A0A8X8W2S7_SALSN</name>
<evidence type="ECO:0000259" key="15">
    <source>
        <dbReference type="Pfam" id="PF03522"/>
    </source>
</evidence>
<dbReference type="InterPro" id="IPR004841">
    <property type="entry name" value="AA-permease/SLC12A_dom"/>
</dbReference>
<evidence type="ECO:0000256" key="11">
    <source>
        <dbReference type="ARBA" id="ARBA00023136"/>
    </source>
</evidence>
<feature type="domain" description="SLC12A transporter C-terminal" evidence="15">
    <location>
        <begin position="623"/>
        <end position="744"/>
    </location>
</feature>
<feature type="transmembrane region" description="Helical" evidence="13">
    <location>
        <begin position="257"/>
        <end position="278"/>
    </location>
</feature>
<feature type="transmembrane region" description="Helical" evidence="13">
    <location>
        <begin position="324"/>
        <end position="344"/>
    </location>
</feature>
<evidence type="ECO:0000313" key="16">
    <source>
        <dbReference type="EMBL" id="KAG6387082.1"/>
    </source>
</evidence>
<feature type="domain" description="SLC12A transporter C-terminal" evidence="15">
    <location>
        <begin position="755"/>
        <end position="952"/>
    </location>
</feature>
<keyword evidence="17" id="KW-1185">Reference proteome</keyword>
<keyword evidence="11 13" id="KW-0472">Membrane</keyword>
<feature type="transmembrane region" description="Helical" evidence="13">
    <location>
        <begin position="413"/>
        <end position="432"/>
    </location>
</feature>
<dbReference type="EMBL" id="PNBA02000021">
    <property type="protein sequence ID" value="KAG6387082.1"/>
    <property type="molecule type" value="Genomic_DNA"/>
</dbReference>
<evidence type="ECO:0000256" key="3">
    <source>
        <dbReference type="ARBA" id="ARBA00022448"/>
    </source>
</evidence>
<dbReference type="Proteomes" id="UP000298416">
    <property type="component" value="Unassembled WGS sequence"/>
</dbReference>
<comment type="caution">
    <text evidence="16">The sequence shown here is derived from an EMBL/GenBank/DDBJ whole genome shotgun (WGS) entry which is preliminary data.</text>
</comment>
<comment type="subcellular location">
    <subcellularLocation>
        <location evidence="1">Cell membrane</location>
        <topology evidence="1">Multi-pass membrane protein</topology>
    </subcellularLocation>
</comment>
<keyword evidence="9 13" id="KW-1133">Transmembrane helix</keyword>
<protein>
    <recommendedName>
        <fullName evidence="18">Cation-chloride cotransporter 1</fullName>
    </recommendedName>
</protein>
<dbReference type="Pfam" id="PF00324">
    <property type="entry name" value="AA_permease"/>
    <property type="match status" value="1"/>
</dbReference>
<dbReference type="InterPro" id="IPR004842">
    <property type="entry name" value="SLC12A_fam"/>
</dbReference>
<dbReference type="PANTHER" id="PTHR11827:SF100">
    <property type="entry name" value="CATION-CHLORIDE COTRANSPORTER 1"/>
    <property type="match status" value="1"/>
</dbReference>
<evidence type="ECO:0000256" key="9">
    <source>
        <dbReference type="ARBA" id="ARBA00022989"/>
    </source>
</evidence>
<evidence type="ECO:0000256" key="1">
    <source>
        <dbReference type="ARBA" id="ARBA00004651"/>
    </source>
</evidence>
<keyword evidence="7" id="KW-0769">Symport</keyword>
<dbReference type="InterPro" id="IPR018491">
    <property type="entry name" value="SLC12_C"/>
</dbReference>
<evidence type="ECO:0000256" key="2">
    <source>
        <dbReference type="ARBA" id="ARBA00010593"/>
    </source>
</evidence>
<dbReference type="Gene3D" id="1.20.1740.10">
    <property type="entry name" value="Amino acid/polyamine transporter I"/>
    <property type="match status" value="1"/>
</dbReference>
<feature type="domain" description="Amino acid permease/ SLC12A" evidence="14">
    <location>
        <begin position="183"/>
        <end position="558"/>
    </location>
</feature>
<feature type="transmembrane region" description="Helical" evidence="13">
    <location>
        <begin position="444"/>
        <end position="466"/>
    </location>
</feature>
<keyword evidence="6 13" id="KW-0812">Transmembrane</keyword>
<feature type="transmembrane region" description="Helical" evidence="13">
    <location>
        <begin position="486"/>
        <end position="506"/>
    </location>
</feature>
<feature type="transmembrane region" description="Helical" evidence="13">
    <location>
        <begin position="213"/>
        <end position="236"/>
    </location>
</feature>
<evidence type="ECO:0000313" key="17">
    <source>
        <dbReference type="Proteomes" id="UP000298416"/>
    </source>
</evidence>
<sequence>MADDNNGVEIEAADENEFAAGRGLGGRQYRPVFAHDNDRAVLEMSSIDPIARASSSASSNLKSDGDHGYCFVPNLDRLCILCLPDPCAFVELKWLQMEMMGYNVMIETSMAHILNRSWNCLVLTHLSIFWALKEHGMGIVYLLSDFMASDQQQAPSSPRDGEDAPIHVARPKGNNVKMGTMMGVFVPCLQNILGIIYYIRFSWIVGMAGIGQSLLLVAFCGSCTFLTTISLSAIATNGAMKGGGPYYLIGRALGPEVGVSIGLCFFLGNAVAGALYVLGAVETFLNAIPAAGIFRDTQTLMVVNGTNVTQTVAVTSPNLHDLQVYGVVVTIILCFIVFGGVKIINRVAPAFLVPVVFSLFCIFIGIFLARKDDPTEGITGLSLKSFRDNWGSAYQTTNHAGVPDPNGKIYWDFNALVGLFFPAVTGIMAGSNRSASLKDTQRSIPVGTLAATVSTSVLYLITVLFFGALATRDKLLTDRLLTATVAWPIPAITYLGIILSTLGAALQSLTGAPRLLAAIANDDILPVLNYFKVADGNEPHAATLFTALILISLALATLIYYYVSIKGKAGDWGDGFKSAYFQLALRSLRSLGANQVHPKNWYPIPLIFCRPWGKLPENVPCHPKLADFANCMKKKGRGMSMFVSILDGDYQECAEDAKVACRALSTYIEYKRCEGVAEIVVAPSMSEGFRGIVQTMGLGNLKPNIVVMRYPEIWRRENLTEIPATFVGIINDCIVANKAVVIVKGLDEWPNEYQRQYGTIDLYWIVRDGGLMLLLSQLLLTKESFESCKIQVFCIAEEDSDAEELKADVKKFLYDLRMQAEVIVISMKSWDPQAEQQQDESVEAFASSQERIGAYLSEMKEKARKEGAPLMADGKRVVVNEQQVEKFLYTTLKLNSTILRYSRMAAVVLVSLPPPPLNHPAYFYMEYMDLLVENVPRLLIVRGYRRDVVTLFT</sequence>
<evidence type="ECO:0000256" key="8">
    <source>
        <dbReference type="ARBA" id="ARBA00022958"/>
    </source>
</evidence>
<reference evidence="16" key="1">
    <citation type="submission" date="2018-01" db="EMBL/GenBank/DDBJ databases">
        <authorList>
            <person name="Mao J.F."/>
        </authorList>
    </citation>
    <scope>NUCLEOTIDE SEQUENCE</scope>
    <source>
        <strain evidence="16">Huo1</strain>
        <tissue evidence="16">Leaf</tissue>
    </source>
</reference>
<comment type="similarity">
    <text evidence="2">Belongs to the SLC12A transporter family.</text>
</comment>
<accession>A0A8X8W2S7</accession>
<dbReference type="GO" id="GO:0015379">
    <property type="term" value="F:potassium:chloride symporter activity"/>
    <property type="evidence" value="ECO:0007669"/>
    <property type="project" value="UniProtKB-ARBA"/>
</dbReference>
<keyword evidence="12" id="KW-0325">Glycoprotein</keyword>
<dbReference type="PRINTS" id="PR00175">
    <property type="entry name" value="NAALASMPORT"/>
</dbReference>
<keyword evidence="4" id="KW-1003">Cell membrane</keyword>
<proteinExistence type="inferred from homology"/>
<dbReference type="GO" id="GO:0005283">
    <property type="term" value="F:amino acid:sodium symporter activity"/>
    <property type="evidence" value="ECO:0007669"/>
    <property type="project" value="InterPro"/>
</dbReference>
<evidence type="ECO:0000256" key="7">
    <source>
        <dbReference type="ARBA" id="ARBA00022847"/>
    </source>
</evidence>
<gene>
    <name evidence="16" type="ORF">SASPL_152265</name>
</gene>
<feature type="transmembrane region" description="Helical" evidence="13">
    <location>
        <begin position="351"/>
        <end position="369"/>
    </location>
</feature>
<evidence type="ECO:0000256" key="13">
    <source>
        <dbReference type="SAM" id="Phobius"/>
    </source>
</evidence>
<dbReference type="Pfam" id="PF03522">
    <property type="entry name" value="SLC12"/>
    <property type="match status" value="2"/>
</dbReference>
<dbReference type="InterPro" id="IPR001463">
    <property type="entry name" value="Na/Ala_symport"/>
</dbReference>
<keyword evidence="5" id="KW-0633">Potassium transport</keyword>
<evidence type="ECO:0000256" key="4">
    <source>
        <dbReference type="ARBA" id="ARBA00022475"/>
    </source>
</evidence>
<keyword evidence="8" id="KW-0630">Potassium</keyword>
<dbReference type="PANTHER" id="PTHR11827">
    <property type="entry name" value="SOLUTE CARRIER FAMILY 12, CATION COTRANSPORTERS"/>
    <property type="match status" value="1"/>
</dbReference>
<dbReference type="AlphaFoldDB" id="A0A8X8W2S7"/>
<feature type="transmembrane region" description="Helical" evidence="13">
    <location>
        <begin position="180"/>
        <end position="201"/>
    </location>
</feature>
<evidence type="ECO:0000256" key="6">
    <source>
        <dbReference type="ARBA" id="ARBA00022692"/>
    </source>
</evidence>
<keyword evidence="10" id="KW-0406">Ion transport</keyword>
<keyword evidence="3" id="KW-0813">Transport</keyword>